<dbReference type="RefSeq" id="WP_021681693.1">
    <property type="nucleotide sequence ID" value="NZ_KI260362.1"/>
</dbReference>
<proteinExistence type="predicted"/>
<dbReference type="AlphaFoldDB" id="U2JLT6"/>
<dbReference type="STRING" id="411473.RUMCAL_03383"/>
<dbReference type="Proteomes" id="UP000016662">
    <property type="component" value="Unassembled WGS sequence"/>
</dbReference>
<gene>
    <name evidence="1" type="ORF">RUMCAL_03383</name>
</gene>
<protein>
    <submittedName>
        <fullName evidence="1">Uncharacterized protein</fullName>
    </submittedName>
</protein>
<dbReference type="EMBL" id="AWVF01000449">
    <property type="protein sequence ID" value="ERJ87221.1"/>
    <property type="molecule type" value="Genomic_DNA"/>
</dbReference>
<dbReference type="HOGENOM" id="CLU_1617809_0_0_9"/>
<sequence>MNFIKKRKWVLFIAFFLLFICILLLCKIESNMQKESKQLNLQNISSIEILISKDYETKERVVIVDETAIEQFMNYFNSIELVEVDSGPLIDLPYECIDVYIQGGSRGSIGSISVWENYLTTWEQDVDDCMSIKYRMVHSGFNYITGESDVSIFLKELINDYADQ</sequence>
<comment type="caution">
    <text evidence="1">The sequence shown here is derived from an EMBL/GenBank/DDBJ whole genome shotgun (WGS) entry which is preliminary data.</text>
</comment>
<evidence type="ECO:0000313" key="1">
    <source>
        <dbReference type="EMBL" id="ERJ87221.1"/>
    </source>
</evidence>
<organism evidence="1 2">
    <name type="scientific">Ruminococcus callidus ATCC 27760</name>
    <dbReference type="NCBI Taxonomy" id="411473"/>
    <lineage>
        <taxon>Bacteria</taxon>
        <taxon>Bacillati</taxon>
        <taxon>Bacillota</taxon>
        <taxon>Clostridia</taxon>
        <taxon>Eubacteriales</taxon>
        <taxon>Oscillospiraceae</taxon>
        <taxon>Ruminococcus</taxon>
    </lineage>
</organism>
<evidence type="ECO:0000313" key="2">
    <source>
        <dbReference type="Proteomes" id="UP000016662"/>
    </source>
</evidence>
<name>U2JLT6_9FIRM</name>
<reference evidence="1 2" key="1">
    <citation type="submission" date="2013-07" db="EMBL/GenBank/DDBJ databases">
        <authorList>
            <person name="Weinstock G."/>
            <person name="Sodergren E."/>
            <person name="Wylie T."/>
            <person name="Fulton L."/>
            <person name="Fulton R."/>
            <person name="Fronick C."/>
            <person name="O'Laughlin M."/>
            <person name="Godfrey J."/>
            <person name="Miner T."/>
            <person name="Herter B."/>
            <person name="Appelbaum E."/>
            <person name="Cordes M."/>
            <person name="Lek S."/>
            <person name="Wollam A."/>
            <person name="Pepin K.H."/>
            <person name="Palsikar V.B."/>
            <person name="Mitreva M."/>
            <person name="Wilson R.K."/>
        </authorList>
    </citation>
    <scope>NUCLEOTIDE SEQUENCE [LARGE SCALE GENOMIC DNA]</scope>
    <source>
        <strain evidence="1 2">ATCC 27760</strain>
    </source>
</reference>
<accession>U2JLT6</accession>
<keyword evidence="2" id="KW-1185">Reference proteome</keyword>